<proteinExistence type="predicted"/>
<evidence type="ECO:0000313" key="2">
    <source>
        <dbReference type="Proteomes" id="UP000636800"/>
    </source>
</evidence>
<gene>
    <name evidence="1" type="ORF">HPP92_024610</name>
</gene>
<dbReference type="EMBL" id="JADCNL010000013">
    <property type="protein sequence ID" value="KAG0455318.1"/>
    <property type="molecule type" value="Genomic_DNA"/>
</dbReference>
<organism evidence="1 2">
    <name type="scientific">Vanilla planifolia</name>
    <name type="common">Vanilla</name>
    <dbReference type="NCBI Taxonomy" id="51239"/>
    <lineage>
        <taxon>Eukaryota</taxon>
        <taxon>Viridiplantae</taxon>
        <taxon>Streptophyta</taxon>
        <taxon>Embryophyta</taxon>
        <taxon>Tracheophyta</taxon>
        <taxon>Spermatophyta</taxon>
        <taxon>Magnoliopsida</taxon>
        <taxon>Liliopsida</taxon>
        <taxon>Asparagales</taxon>
        <taxon>Orchidaceae</taxon>
        <taxon>Vanilloideae</taxon>
        <taxon>Vanilleae</taxon>
        <taxon>Vanilla</taxon>
    </lineage>
</organism>
<reference evidence="1 2" key="1">
    <citation type="journal article" date="2020" name="Nat. Food">
        <title>A phased Vanilla planifolia genome enables genetic improvement of flavour and production.</title>
        <authorList>
            <person name="Hasing T."/>
            <person name="Tang H."/>
            <person name="Brym M."/>
            <person name="Khazi F."/>
            <person name="Huang T."/>
            <person name="Chambers A.H."/>
        </authorList>
    </citation>
    <scope>NUCLEOTIDE SEQUENCE [LARGE SCALE GENOMIC DNA]</scope>
    <source>
        <tissue evidence="1">Leaf</tissue>
    </source>
</reference>
<accession>A0A835UBN1</accession>
<dbReference type="AlphaFoldDB" id="A0A835UBN1"/>
<sequence>MYISSVLRPSPRMTRRFACGAPPRLTMSDVGSSCRPKPHRAYVYQKFGPPNSSDRRLIHSVNRSFSVSHTWLLRTLERSSPKLLSQKL</sequence>
<name>A0A835UBN1_VANPL</name>
<protein>
    <submittedName>
        <fullName evidence="1">Uncharacterized protein</fullName>
    </submittedName>
</protein>
<dbReference type="Proteomes" id="UP000636800">
    <property type="component" value="Chromosome 13"/>
</dbReference>
<comment type="caution">
    <text evidence="1">The sequence shown here is derived from an EMBL/GenBank/DDBJ whole genome shotgun (WGS) entry which is preliminary data.</text>
</comment>
<evidence type="ECO:0000313" key="1">
    <source>
        <dbReference type="EMBL" id="KAG0455318.1"/>
    </source>
</evidence>
<keyword evidence="2" id="KW-1185">Reference proteome</keyword>